<evidence type="ECO:0000256" key="1">
    <source>
        <dbReference type="ARBA" id="ARBA00004571"/>
    </source>
</evidence>
<dbReference type="PROSITE" id="PS52016">
    <property type="entry name" value="TONB_DEPENDENT_REC_3"/>
    <property type="match status" value="1"/>
</dbReference>
<feature type="chain" id="PRO_5047299987" evidence="10">
    <location>
        <begin position="29"/>
        <end position="1017"/>
    </location>
</feature>
<keyword evidence="5 9" id="KW-0798">TonB box</keyword>
<reference evidence="13 14" key="1">
    <citation type="submission" date="2024-04" db="EMBL/GenBank/DDBJ databases">
        <title>Draft genome sequence of Pseudoxanthomonas putridarboris WD12.</title>
        <authorList>
            <person name="Oh J."/>
        </authorList>
    </citation>
    <scope>NUCLEOTIDE SEQUENCE [LARGE SCALE GENOMIC DNA]</scope>
    <source>
        <strain evidence="13 14">WD12</strain>
    </source>
</reference>
<keyword evidence="10" id="KW-0732">Signal</keyword>
<keyword evidence="4 8" id="KW-0812">Transmembrane</keyword>
<keyword evidence="7 8" id="KW-0998">Cell outer membrane</keyword>
<evidence type="ECO:0000256" key="8">
    <source>
        <dbReference type="PROSITE-ProRule" id="PRU01360"/>
    </source>
</evidence>
<keyword evidence="14" id="KW-1185">Reference proteome</keyword>
<evidence type="ECO:0000259" key="11">
    <source>
        <dbReference type="Pfam" id="PF00593"/>
    </source>
</evidence>
<dbReference type="Gene3D" id="2.40.170.20">
    <property type="entry name" value="TonB-dependent receptor, beta-barrel domain"/>
    <property type="match status" value="1"/>
</dbReference>
<evidence type="ECO:0000259" key="12">
    <source>
        <dbReference type="Pfam" id="PF07715"/>
    </source>
</evidence>
<proteinExistence type="inferred from homology"/>
<keyword evidence="3 8" id="KW-1134">Transmembrane beta strand</keyword>
<evidence type="ECO:0000313" key="14">
    <source>
        <dbReference type="Proteomes" id="UP001459204"/>
    </source>
</evidence>
<dbReference type="Pfam" id="PF00593">
    <property type="entry name" value="TonB_dep_Rec_b-barrel"/>
    <property type="match status" value="1"/>
</dbReference>
<accession>A0ABU9IXB8</accession>
<dbReference type="PANTHER" id="PTHR47234">
    <property type="match status" value="1"/>
</dbReference>
<dbReference type="SUPFAM" id="SSF56935">
    <property type="entry name" value="Porins"/>
    <property type="match status" value="1"/>
</dbReference>
<dbReference type="Pfam" id="PF07715">
    <property type="entry name" value="Plug"/>
    <property type="match status" value="1"/>
</dbReference>
<dbReference type="EMBL" id="JBBWWT010000002">
    <property type="protein sequence ID" value="MEL1263592.1"/>
    <property type="molecule type" value="Genomic_DNA"/>
</dbReference>
<evidence type="ECO:0000256" key="4">
    <source>
        <dbReference type="ARBA" id="ARBA00022692"/>
    </source>
</evidence>
<evidence type="ECO:0000256" key="9">
    <source>
        <dbReference type="RuleBase" id="RU003357"/>
    </source>
</evidence>
<keyword evidence="6 8" id="KW-0472">Membrane</keyword>
<comment type="caution">
    <text evidence="13">The sequence shown here is derived from an EMBL/GenBank/DDBJ whole genome shotgun (WGS) entry which is preliminary data.</text>
</comment>
<evidence type="ECO:0000256" key="6">
    <source>
        <dbReference type="ARBA" id="ARBA00023136"/>
    </source>
</evidence>
<dbReference type="InterPro" id="IPR037066">
    <property type="entry name" value="Plug_dom_sf"/>
</dbReference>
<evidence type="ECO:0000256" key="3">
    <source>
        <dbReference type="ARBA" id="ARBA00022452"/>
    </source>
</evidence>
<dbReference type="InterPro" id="IPR036942">
    <property type="entry name" value="Beta-barrel_TonB_sf"/>
</dbReference>
<evidence type="ECO:0000313" key="13">
    <source>
        <dbReference type="EMBL" id="MEL1263592.1"/>
    </source>
</evidence>
<feature type="domain" description="TonB-dependent receptor-like beta-barrel" evidence="11">
    <location>
        <begin position="408"/>
        <end position="981"/>
    </location>
</feature>
<dbReference type="Proteomes" id="UP001459204">
    <property type="component" value="Unassembled WGS sequence"/>
</dbReference>
<dbReference type="RefSeq" id="WP_341725385.1">
    <property type="nucleotide sequence ID" value="NZ_JBBWWT010000002.1"/>
</dbReference>
<evidence type="ECO:0000256" key="2">
    <source>
        <dbReference type="ARBA" id="ARBA00022448"/>
    </source>
</evidence>
<name>A0ABU9IXB8_9GAMM</name>
<feature type="signal peptide" evidence="10">
    <location>
        <begin position="1"/>
        <end position="28"/>
    </location>
</feature>
<evidence type="ECO:0000256" key="5">
    <source>
        <dbReference type="ARBA" id="ARBA00023077"/>
    </source>
</evidence>
<dbReference type="Gene3D" id="2.170.130.10">
    <property type="entry name" value="TonB-dependent receptor, plug domain"/>
    <property type="match status" value="1"/>
</dbReference>
<dbReference type="InterPro" id="IPR000531">
    <property type="entry name" value="Beta-barrel_TonB"/>
</dbReference>
<sequence length="1017" mass="111094">MNCKTSKLRDAISLALVVSASATGAAFAQESTAAQERQATNLDRIEVTGSRIRQVELETAQPVLTISREDIQAGGFNTVADILQNISSAGNPTFSRTSPLTANQEAGGQYIDLRNLGAQRTLVLLNGKRLGISPDGFQDVSTIPSVVVERIDVLKDGASSIYGSDAMAGVINIITRRNFEGAEANAYFGQYSQGDGEKQTYDFIIGMTGDRGSVTVGAEYHKEEGVWARDRWFSDESYPGYPQYSTTVVGQWGNYNRNANLFQRDENGVLILDEETGNPLRVGAAWSAANRGSNAIGAGNFHPQNADDTSKPSDQMHVLTPLERRSLFVSADYDLTDNIRFVTDLGYTKRKSFRQIAGYPTQSTAINAPMAGAVYRTLPDGTREFVSHGSYFNPNGNADLFDPEVATYLDPDTGLPVLSQTNNIDWRRRGWEVPRTTQTDQTTWRFTAALQGSFNVGERYFDWDAGYMFNENDLQIINNGNLYIPNVRQAVGPSFVNDQGQIVCGTQGQNGAPDSVIAGCVPWNPFAGFGTGAVANSLEDPAVQAFLYKQEHALGNTKTNNYFANLAGSLWTLPAGDLAFAVGYEYRKEEGGFTPDAIAQSGDSTNLASGPTYGSYSVDEVYAELSIPILADVSFARELSLSVASRYSDFDTFGDTTNSKFGLKWRPIDNLLVRGTWAEGFRAPTIGDLYGGSSQTFTTGFRDPCDSVYGAAAGSARCLQDVGAGYRQLQQGFVPTDAPGAQTPVPFRSGSNPFLEPEFSKSKTVGVVYSPGFAQGLTVALDWWNIRINNTVVADHPNDILSDCYVALIESRCALFTRDPSLGNIVGDLSYGGRNAGYTETEGFDLDVNYVLDTDYGRFNAKWSTTYVSLYEVKSTNDADTIPEQDNGIADNNGVNFRIRSNLNLGWAYNDFGVTWGMRYNSGAKEECFFDEHCSNPDFQAPWTQGATVPMNRVGSVTFHDLQVSWNAPWNARIAIGANNVFAKDPPIFYNAPASGFSFYGGHDLGRFVYARYQQKF</sequence>
<gene>
    <name evidence="13" type="ORF">AAD027_04280</name>
</gene>
<protein>
    <submittedName>
        <fullName evidence="13">TonB-dependent receptor</fullName>
    </submittedName>
</protein>
<evidence type="ECO:0000256" key="10">
    <source>
        <dbReference type="SAM" id="SignalP"/>
    </source>
</evidence>
<feature type="domain" description="TonB-dependent receptor plug" evidence="12">
    <location>
        <begin position="57"/>
        <end position="170"/>
    </location>
</feature>
<dbReference type="InterPro" id="IPR012910">
    <property type="entry name" value="Plug_dom"/>
</dbReference>
<comment type="similarity">
    <text evidence="8 9">Belongs to the TonB-dependent receptor family.</text>
</comment>
<organism evidence="13 14">
    <name type="scientific">Pseudoxanthomonas putridarboris</name>
    <dbReference type="NCBI Taxonomy" id="752605"/>
    <lineage>
        <taxon>Bacteria</taxon>
        <taxon>Pseudomonadati</taxon>
        <taxon>Pseudomonadota</taxon>
        <taxon>Gammaproteobacteria</taxon>
        <taxon>Lysobacterales</taxon>
        <taxon>Lysobacteraceae</taxon>
        <taxon>Pseudoxanthomonas</taxon>
    </lineage>
</organism>
<keyword evidence="2 8" id="KW-0813">Transport</keyword>
<comment type="subcellular location">
    <subcellularLocation>
        <location evidence="1 8">Cell outer membrane</location>
        <topology evidence="1 8">Multi-pass membrane protein</topology>
    </subcellularLocation>
</comment>
<keyword evidence="13" id="KW-0675">Receptor</keyword>
<evidence type="ECO:0000256" key="7">
    <source>
        <dbReference type="ARBA" id="ARBA00023237"/>
    </source>
</evidence>
<dbReference type="PANTHER" id="PTHR47234:SF2">
    <property type="entry name" value="TONB-DEPENDENT RECEPTOR"/>
    <property type="match status" value="1"/>
</dbReference>
<dbReference type="InterPro" id="IPR039426">
    <property type="entry name" value="TonB-dep_rcpt-like"/>
</dbReference>